<sequence>MCSCDNNTPLLPDTAIAAANVGQSARVYYQLTDGSLATQIYQRDDYDQTWQWKRSEKSPATAKLFTPLAAIAEHDGDSLKWHVFFLNENNVLSDVHESGGTWSCGSLCNRNIQVPHFSKLACSWVASKTLRLYYQGDKGQIHSVTYKDKCWQSDCKPMSTDASLLGTSIAACQSAEIDQMAATCGIQEHSSDSVSATGIEDASSHSSISAVGTNEYRFIFFTTNQSKLMGQHVTKSGNTTSYIGKITPKSCIASLRNKVNDDDPDVIRVYCQRGEDNDMSKISEYRYTQDEGWVYRGNI</sequence>
<dbReference type="Pfam" id="PF07938">
    <property type="entry name" value="Fungal_lectin"/>
    <property type="match status" value="1"/>
</dbReference>
<comment type="similarity">
    <text evidence="1">Belongs to the fungal fucose-specific lectin family.</text>
</comment>
<gene>
    <name evidence="2" type="ORF">BDY21DRAFT_362749</name>
</gene>
<dbReference type="InterPro" id="IPR012475">
    <property type="entry name" value="Fungal_lectin"/>
</dbReference>
<dbReference type="Proteomes" id="UP000799766">
    <property type="component" value="Unassembled WGS sequence"/>
</dbReference>
<dbReference type="OrthoDB" id="3923199at2759"/>
<evidence type="ECO:0000313" key="3">
    <source>
        <dbReference type="Proteomes" id="UP000799766"/>
    </source>
</evidence>
<organism evidence="2 3">
    <name type="scientific">Lineolata rhizophorae</name>
    <dbReference type="NCBI Taxonomy" id="578093"/>
    <lineage>
        <taxon>Eukaryota</taxon>
        <taxon>Fungi</taxon>
        <taxon>Dikarya</taxon>
        <taxon>Ascomycota</taxon>
        <taxon>Pezizomycotina</taxon>
        <taxon>Dothideomycetes</taxon>
        <taxon>Dothideomycetes incertae sedis</taxon>
        <taxon>Lineolatales</taxon>
        <taxon>Lineolataceae</taxon>
        <taxon>Lineolata</taxon>
    </lineage>
</organism>
<reference evidence="2" key="1">
    <citation type="journal article" date="2020" name="Stud. Mycol.">
        <title>101 Dothideomycetes genomes: a test case for predicting lifestyles and emergence of pathogens.</title>
        <authorList>
            <person name="Haridas S."/>
            <person name="Albert R."/>
            <person name="Binder M."/>
            <person name="Bloem J."/>
            <person name="Labutti K."/>
            <person name="Salamov A."/>
            <person name="Andreopoulos B."/>
            <person name="Baker S."/>
            <person name="Barry K."/>
            <person name="Bills G."/>
            <person name="Bluhm B."/>
            <person name="Cannon C."/>
            <person name="Castanera R."/>
            <person name="Culley D."/>
            <person name="Daum C."/>
            <person name="Ezra D."/>
            <person name="Gonzalez J."/>
            <person name="Henrissat B."/>
            <person name="Kuo A."/>
            <person name="Liang C."/>
            <person name="Lipzen A."/>
            <person name="Lutzoni F."/>
            <person name="Magnuson J."/>
            <person name="Mondo S."/>
            <person name="Nolan M."/>
            <person name="Ohm R."/>
            <person name="Pangilinan J."/>
            <person name="Park H.-J."/>
            <person name="Ramirez L."/>
            <person name="Alfaro M."/>
            <person name="Sun H."/>
            <person name="Tritt A."/>
            <person name="Yoshinaga Y."/>
            <person name="Zwiers L.-H."/>
            <person name="Turgeon B."/>
            <person name="Goodwin S."/>
            <person name="Spatafora J."/>
            <person name="Crous P."/>
            <person name="Grigoriev I."/>
        </authorList>
    </citation>
    <scope>NUCLEOTIDE SEQUENCE</scope>
    <source>
        <strain evidence="2">ATCC 16933</strain>
    </source>
</reference>
<evidence type="ECO:0000313" key="2">
    <source>
        <dbReference type="EMBL" id="KAF2458500.1"/>
    </source>
</evidence>
<dbReference type="Gene3D" id="2.120.10.70">
    <property type="entry name" value="Fucose-specific lectin"/>
    <property type="match status" value="1"/>
</dbReference>
<keyword evidence="3" id="KW-1185">Reference proteome</keyword>
<evidence type="ECO:0000256" key="1">
    <source>
        <dbReference type="ARBA" id="ARBA00009042"/>
    </source>
</evidence>
<protein>
    <submittedName>
        <fullName evidence="2">Uncharacterized protein</fullName>
    </submittedName>
</protein>
<proteinExistence type="inferred from homology"/>
<dbReference type="AlphaFoldDB" id="A0A6A6P385"/>
<dbReference type="EMBL" id="MU001677">
    <property type="protein sequence ID" value="KAF2458500.1"/>
    <property type="molecule type" value="Genomic_DNA"/>
</dbReference>
<dbReference type="SUPFAM" id="SSF89372">
    <property type="entry name" value="Fucose-specific lectin"/>
    <property type="match status" value="1"/>
</dbReference>
<name>A0A6A6P385_9PEZI</name>
<accession>A0A6A6P385</accession>